<dbReference type="PANTHER" id="PTHR43047">
    <property type="entry name" value="TWO-COMPONENT HISTIDINE PROTEIN KINASE"/>
    <property type="match status" value="1"/>
</dbReference>
<dbReference type="InterPro" id="IPR003661">
    <property type="entry name" value="HisK_dim/P_dom"/>
</dbReference>
<proteinExistence type="predicted"/>
<keyword evidence="6" id="KW-1133">Transmembrane helix</keyword>
<feature type="transmembrane region" description="Helical" evidence="6">
    <location>
        <begin position="126"/>
        <end position="145"/>
    </location>
</feature>
<feature type="domain" description="Histidine kinase" evidence="7">
    <location>
        <begin position="330"/>
        <end position="575"/>
    </location>
</feature>
<dbReference type="SMART" id="SM00387">
    <property type="entry name" value="HATPase_c"/>
    <property type="match status" value="1"/>
</dbReference>
<keyword evidence="3" id="KW-0597">Phosphoprotein</keyword>
<evidence type="ECO:0000256" key="5">
    <source>
        <dbReference type="ARBA" id="ARBA00022777"/>
    </source>
</evidence>
<dbReference type="SUPFAM" id="SSF47384">
    <property type="entry name" value="Homodimeric domain of signal transducing histidine kinase"/>
    <property type="match status" value="1"/>
</dbReference>
<dbReference type="Pfam" id="PF00512">
    <property type="entry name" value="HisKA"/>
    <property type="match status" value="1"/>
</dbReference>
<reference evidence="8" key="1">
    <citation type="submission" date="2023-07" db="EMBL/GenBank/DDBJ databases">
        <authorList>
            <consortium name="AG Swart"/>
            <person name="Singh M."/>
            <person name="Singh A."/>
            <person name="Seah K."/>
            <person name="Emmerich C."/>
        </authorList>
    </citation>
    <scope>NUCLEOTIDE SEQUENCE</scope>
    <source>
        <strain evidence="8">DP1</strain>
    </source>
</reference>
<sequence>MCLLIAVSSYQLDGEMSQEDISKGLYALIFALLTFGVLVVLEYKPLYTLYAVPILIGTVMFMAVDVTLQSKEFCPGEYLFENICFCFAMINFVPTQWKLNTLAFGSMMLYLIYGSYTIYGITEPRLAITILFTIFWFALSGYLLIEKNRSLYLEILKNKKCLMNLKKILQILPFGVVIWPSESEDKWFTNQEFTHKFTKIRNDLKELQDLDVSFISEEDTIKSNNAKHDLEQFLKENSKKLSDTQNFMVEKDIKIACNLLEAELSSKGDEASEYRICKVKTLMIEWEGVDAFMHVFEDNTEMIKLQEEKNAMMLEEANSNIKLQKIMFASASHEFRTPLNSIINSFDIVLNSFKNIYELALPYLSRVDAEKQEITEMNLELLHKFIKIGKSSSLMLLTLIEDVLNLAKMEAGTFAILKEDFKIWEVIDDVYDIFQIQCKQKEIRFDLMMTDFTKNLTIHSDKSRLKQVLMNLLSNSMKFTFNGSIVLGCKIMNKRGRSFAEFWVKDTGIGISQKQQEKLFTLFGMVSETKSLNPNGTGIGLTISKKYVEALGGDIYLSSVLKKGTQVTFVIPIDQEKKSLDDIFQSSQSLSYFIEQEDGGIGRINSPWEHPCSKGKFTDHVKKMLPKVASSKFLATL</sequence>
<evidence type="ECO:0000256" key="1">
    <source>
        <dbReference type="ARBA" id="ARBA00000085"/>
    </source>
</evidence>
<keyword evidence="6" id="KW-0812">Transmembrane</keyword>
<dbReference type="FunFam" id="3.30.565.10:FF:000010">
    <property type="entry name" value="Sensor histidine kinase RcsC"/>
    <property type="match status" value="1"/>
</dbReference>
<protein>
    <recommendedName>
        <fullName evidence="2">histidine kinase</fullName>
        <ecNumber evidence="2">2.7.13.3</ecNumber>
    </recommendedName>
</protein>
<dbReference type="AlphaFoldDB" id="A0AAD1XMQ7"/>
<feature type="transmembrane region" description="Helical" evidence="6">
    <location>
        <begin position="101"/>
        <end position="119"/>
    </location>
</feature>
<dbReference type="Proteomes" id="UP001295684">
    <property type="component" value="Unassembled WGS sequence"/>
</dbReference>
<name>A0AAD1XMQ7_EUPCR</name>
<keyword evidence="9" id="KW-1185">Reference proteome</keyword>
<evidence type="ECO:0000313" key="9">
    <source>
        <dbReference type="Proteomes" id="UP001295684"/>
    </source>
</evidence>
<dbReference type="GO" id="GO:0000155">
    <property type="term" value="F:phosphorelay sensor kinase activity"/>
    <property type="evidence" value="ECO:0007669"/>
    <property type="project" value="InterPro"/>
</dbReference>
<dbReference type="PROSITE" id="PS50109">
    <property type="entry name" value="HIS_KIN"/>
    <property type="match status" value="1"/>
</dbReference>
<accession>A0AAD1XMQ7</accession>
<dbReference type="EMBL" id="CAMPGE010017016">
    <property type="protein sequence ID" value="CAI2375528.1"/>
    <property type="molecule type" value="Genomic_DNA"/>
</dbReference>
<dbReference type="GO" id="GO:0009927">
    <property type="term" value="F:histidine phosphotransfer kinase activity"/>
    <property type="evidence" value="ECO:0007669"/>
    <property type="project" value="TreeGrafter"/>
</dbReference>
<evidence type="ECO:0000313" key="8">
    <source>
        <dbReference type="EMBL" id="CAI2375528.1"/>
    </source>
</evidence>
<gene>
    <name evidence="8" type="ORF">ECRASSUSDP1_LOCUS16890</name>
</gene>
<evidence type="ECO:0000256" key="2">
    <source>
        <dbReference type="ARBA" id="ARBA00012438"/>
    </source>
</evidence>
<dbReference type="EC" id="2.7.13.3" evidence="2"/>
<evidence type="ECO:0000256" key="3">
    <source>
        <dbReference type="ARBA" id="ARBA00022553"/>
    </source>
</evidence>
<dbReference type="InterPro" id="IPR003594">
    <property type="entry name" value="HATPase_dom"/>
</dbReference>
<dbReference type="Gene3D" id="3.30.565.10">
    <property type="entry name" value="Histidine kinase-like ATPase, C-terminal domain"/>
    <property type="match status" value="1"/>
</dbReference>
<dbReference type="PRINTS" id="PR00344">
    <property type="entry name" value="BCTRLSENSOR"/>
</dbReference>
<dbReference type="GO" id="GO:0005886">
    <property type="term" value="C:plasma membrane"/>
    <property type="evidence" value="ECO:0007669"/>
    <property type="project" value="TreeGrafter"/>
</dbReference>
<dbReference type="SUPFAM" id="SSF55874">
    <property type="entry name" value="ATPase domain of HSP90 chaperone/DNA topoisomerase II/histidine kinase"/>
    <property type="match status" value="1"/>
</dbReference>
<comment type="caution">
    <text evidence="8">The sequence shown here is derived from an EMBL/GenBank/DDBJ whole genome shotgun (WGS) entry which is preliminary data.</text>
</comment>
<evidence type="ECO:0000256" key="6">
    <source>
        <dbReference type="SAM" id="Phobius"/>
    </source>
</evidence>
<dbReference type="CDD" id="cd00082">
    <property type="entry name" value="HisKA"/>
    <property type="match status" value="1"/>
</dbReference>
<comment type="catalytic activity">
    <reaction evidence="1">
        <text>ATP + protein L-histidine = ADP + protein N-phospho-L-histidine.</text>
        <dbReference type="EC" id="2.7.13.3"/>
    </reaction>
</comment>
<dbReference type="PANTHER" id="PTHR43047:SF72">
    <property type="entry name" value="OSMOSENSING HISTIDINE PROTEIN KINASE SLN1"/>
    <property type="match status" value="1"/>
</dbReference>
<dbReference type="Gene3D" id="1.10.287.130">
    <property type="match status" value="1"/>
</dbReference>
<keyword evidence="6" id="KW-0472">Membrane</keyword>
<organism evidence="8 9">
    <name type="scientific">Euplotes crassus</name>
    <dbReference type="NCBI Taxonomy" id="5936"/>
    <lineage>
        <taxon>Eukaryota</taxon>
        <taxon>Sar</taxon>
        <taxon>Alveolata</taxon>
        <taxon>Ciliophora</taxon>
        <taxon>Intramacronucleata</taxon>
        <taxon>Spirotrichea</taxon>
        <taxon>Hypotrichia</taxon>
        <taxon>Euplotida</taxon>
        <taxon>Euplotidae</taxon>
        <taxon>Moneuplotes</taxon>
    </lineage>
</organism>
<keyword evidence="5" id="KW-0418">Kinase</keyword>
<feature type="transmembrane region" description="Helical" evidence="6">
    <location>
        <begin position="47"/>
        <end position="66"/>
    </location>
</feature>
<dbReference type="InterPro" id="IPR005467">
    <property type="entry name" value="His_kinase_dom"/>
</dbReference>
<dbReference type="InterPro" id="IPR004358">
    <property type="entry name" value="Sig_transdc_His_kin-like_C"/>
</dbReference>
<dbReference type="SMART" id="SM00388">
    <property type="entry name" value="HisKA"/>
    <property type="match status" value="1"/>
</dbReference>
<evidence type="ECO:0000259" key="7">
    <source>
        <dbReference type="PROSITE" id="PS50109"/>
    </source>
</evidence>
<dbReference type="InterPro" id="IPR036097">
    <property type="entry name" value="HisK_dim/P_sf"/>
</dbReference>
<evidence type="ECO:0000256" key="4">
    <source>
        <dbReference type="ARBA" id="ARBA00022679"/>
    </source>
</evidence>
<keyword evidence="4" id="KW-0808">Transferase</keyword>
<feature type="transmembrane region" description="Helical" evidence="6">
    <location>
        <begin position="24"/>
        <end position="41"/>
    </location>
</feature>
<dbReference type="Pfam" id="PF02518">
    <property type="entry name" value="HATPase_c"/>
    <property type="match status" value="1"/>
</dbReference>
<dbReference type="InterPro" id="IPR036890">
    <property type="entry name" value="HATPase_C_sf"/>
</dbReference>